<keyword evidence="2" id="KW-0472">Membrane</keyword>
<gene>
    <name evidence="4" type="ORF">M409DRAFT_19015</name>
</gene>
<dbReference type="InterPro" id="IPR036864">
    <property type="entry name" value="Zn2-C6_fun-type_DNA-bd_sf"/>
</dbReference>
<sequence length="360" mass="40620">MPSRRFHGKTRSGCASCKARHVKCGEERPVCKNCIRRNTSCVYPSEGSPESNSKPERTPVAAESVNDSFDALDLTLMHRYSTVTSLCLLPSSGAQRVWQSEVPMTAREYPLLQHGMLALAAMDLACASADEGEQGQMALYRAKGLHHQQLALPMFRALLLRDEHREQNVIFIFSIMLVIMAFASAQSAPTQPTLDEILDMFALFLGPRALWEIHQNGVNKDIIQTLFPKALPDQPDLPEAEYMSPDNPMIGVEHPDIDESCAEAVRQIRWAWARHRNDHDDVRAMGWFPALMPQGFYEQCQEHRPIALAILDLYASILKPFHNRWWISSWHTILSSAIKNVVANEKIRLPVLVDPSRMGP</sequence>
<keyword evidence="2" id="KW-0812">Transmembrane</keyword>
<keyword evidence="5" id="KW-1185">Reference proteome</keyword>
<dbReference type="InterPro" id="IPR021858">
    <property type="entry name" value="Fun_TF"/>
</dbReference>
<accession>A0A6A6CYT4</accession>
<dbReference type="SMART" id="SM00066">
    <property type="entry name" value="GAL4"/>
    <property type="match status" value="1"/>
</dbReference>
<dbReference type="Gene3D" id="4.10.240.10">
    <property type="entry name" value="Zn(2)-C6 fungal-type DNA-binding domain"/>
    <property type="match status" value="1"/>
</dbReference>
<evidence type="ECO:0000256" key="2">
    <source>
        <dbReference type="SAM" id="Phobius"/>
    </source>
</evidence>
<protein>
    <recommendedName>
        <fullName evidence="3">Zn(2)-C6 fungal-type domain-containing protein</fullName>
    </recommendedName>
</protein>
<feature type="domain" description="Zn(2)-C6 fungal-type" evidence="3">
    <location>
        <begin position="13"/>
        <end position="43"/>
    </location>
</feature>
<dbReference type="OrthoDB" id="416217at2759"/>
<keyword evidence="1" id="KW-0539">Nucleus</keyword>
<dbReference type="InterPro" id="IPR001138">
    <property type="entry name" value="Zn2Cys6_DnaBD"/>
</dbReference>
<dbReference type="GeneID" id="54558013"/>
<keyword evidence="2" id="KW-1133">Transmembrane helix</keyword>
<dbReference type="GO" id="GO:0001228">
    <property type="term" value="F:DNA-binding transcription activator activity, RNA polymerase II-specific"/>
    <property type="evidence" value="ECO:0007669"/>
    <property type="project" value="TreeGrafter"/>
</dbReference>
<dbReference type="CDD" id="cd00067">
    <property type="entry name" value="GAL4"/>
    <property type="match status" value="1"/>
</dbReference>
<evidence type="ECO:0000313" key="4">
    <source>
        <dbReference type="EMBL" id="KAF2171042.1"/>
    </source>
</evidence>
<dbReference type="Proteomes" id="UP000799537">
    <property type="component" value="Unassembled WGS sequence"/>
</dbReference>
<dbReference type="InterPro" id="IPR053157">
    <property type="entry name" value="Sterol_Uptake_Regulator"/>
</dbReference>
<dbReference type="PROSITE" id="PS50048">
    <property type="entry name" value="ZN2_CY6_FUNGAL_2"/>
    <property type="match status" value="1"/>
</dbReference>
<dbReference type="Pfam" id="PF00172">
    <property type="entry name" value="Zn_clus"/>
    <property type="match status" value="1"/>
</dbReference>
<proteinExistence type="predicted"/>
<evidence type="ECO:0000259" key="3">
    <source>
        <dbReference type="PROSITE" id="PS50048"/>
    </source>
</evidence>
<dbReference type="GO" id="GO:0008270">
    <property type="term" value="F:zinc ion binding"/>
    <property type="evidence" value="ECO:0007669"/>
    <property type="project" value="InterPro"/>
</dbReference>
<evidence type="ECO:0000256" key="1">
    <source>
        <dbReference type="ARBA" id="ARBA00023242"/>
    </source>
</evidence>
<organism evidence="4 5">
    <name type="scientific">Zasmidium cellare ATCC 36951</name>
    <dbReference type="NCBI Taxonomy" id="1080233"/>
    <lineage>
        <taxon>Eukaryota</taxon>
        <taxon>Fungi</taxon>
        <taxon>Dikarya</taxon>
        <taxon>Ascomycota</taxon>
        <taxon>Pezizomycotina</taxon>
        <taxon>Dothideomycetes</taxon>
        <taxon>Dothideomycetidae</taxon>
        <taxon>Mycosphaerellales</taxon>
        <taxon>Mycosphaerellaceae</taxon>
        <taxon>Zasmidium</taxon>
    </lineage>
</organism>
<dbReference type="SUPFAM" id="SSF57701">
    <property type="entry name" value="Zn2/Cys6 DNA-binding domain"/>
    <property type="match status" value="1"/>
</dbReference>
<dbReference type="RefSeq" id="XP_033671931.1">
    <property type="nucleotide sequence ID" value="XM_033804741.1"/>
</dbReference>
<dbReference type="AlphaFoldDB" id="A0A6A6CYT4"/>
<dbReference type="PROSITE" id="PS00463">
    <property type="entry name" value="ZN2_CY6_FUNGAL_1"/>
    <property type="match status" value="1"/>
</dbReference>
<reference evidence="4" key="1">
    <citation type="journal article" date="2020" name="Stud. Mycol.">
        <title>101 Dothideomycetes genomes: a test case for predicting lifestyles and emergence of pathogens.</title>
        <authorList>
            <person name="Haridas S."/>
            <person name="Albert R."/>
            <person name="Binder M."/>
            <person name="Bloem J."/>
            <person name="Labutti K."/>
            <person name="Salamov A."/>
            <person name="Andreopoulos B."/>
            <person name="Baker S."/>
            <person name="Barry K."/>
            <person name="Bills G."/>
            <person name="Bluhm B."/>
            <person name="Cannon C."/>
            <person name="Castanera R."/>
            <person name="Culley D."/>
            <person name="Daum C."/>
            <person name="Ezra D."/>
            <person name="Gonzalez J."/>
            <person name="Henrissat B."/>
            <person name="Kuo A."/>
            <person name="Liang C."/>
            <person name="Lipzen A."/>
            <person name="Lutzoni F."/>
            <person name="Magnuson J."/>
            <person name="Mondo S."/>
            <person name="Nolan M."/>
            <person name="Ohm R."/>
            <person name="Pangilinan J."/>
            <person name="Park H.-J."/>
            <person name="Ramirez L."/>
            <person name="Alfaro M."/>
            <person name="Sun H."/>
            <person name="Tritt A."/>
            <person name="Yoshinaga Y."/>
            <person name="Zwiers L.-H."/>
            <person name="Turgeon B."/>
            <person name="Goodwin S."/>
            <person name="Spatafora J."/>
            <person name="Crous P."/>
            <person name="Grigoriev I."/>
        </authorList>
    </citation>
    <scope>NUCLEOTIDE SEQUENCE</scope>
    <source>
        <strain evidence="4">ATCC 36951</strain>
    </source>
</reference>
<feature type="transmembrane region" description="Helical" evidence="2">
    <location>
        <begin position="168"/>
        <end position="185"/>
    </location>
</feature>
<name>A0A6A6CYT4_ZASCE</name>
<dbReference type="EMBL" id="ML993584">
    <property type="protein sequence ID" value="KAF2171042.1"/>
    <property type="molecule type" value="Genomic_DNA"/>
</dbReference>
<dbReference type="PANTHER" id="PTHR47784:SF5">
    <property type="entry name" value="STEROL UPTAKE CONTROL PROTEIN 2"/>
    <property type="match status" value="1"/>
</dbReference>
<dbReference type="PANTHER" id="PTHR47784">
    <property type="entry name" value="STEROL UPTAKE CONTROL PROTEIN 2"/>
    <property type="match status" value="1"/>
</dbReference>
<dbReference type="Pfam" id="PF11951">
    <property type="entry name" value="Fungal_trans_2"/>
    <property type="match status" value="1"/>
</dbReference>
<evidence type="ECO:0000313" key="5">
    <source>
        <dbReference type="Proteomes" id="UP000799537"/>
    </source>
</evidence>